<evidence type="ECO:0000313" key="5">
    <source>
        <dbReference type="Proteomes" id="UP001154078"/>
    </source>
</evidence>
<dbReference type="InterPro" id="IPR043128">
    <property type="entry name" value="Rev_trsase/Diguanyl_cyclase"/>
</dbReference>
<dbReference type="PANTHER" id="PTHR35450:SF2">
    <property type="entry name" value="REVERSE TRANSCRIPTASE DOMAIN-CONTAINING PROTEIN"/>
    <property type="match status" value="1"/>
</dbReference>
<feature type="coiled-coil region" evidence="1">
    <location>
        <begin position="380"/>
        <end position="407"/>
    </location>
</feature>
<evidence type="ECO:0000256" key="2">
    <source>
        <dbReference type="SAM" id="MobiDB-lite"/>
    </source>
</evidence>
<evidence type="ECO:0000259" key="3">
    <source>
        <dbReference type="PROSITE" id="PS50878"/>
    </source>
</evidence>
<dbReference type="Proteomes" id="UP001154078">
    <property type="component" value="Chromosome 4"/>
</dbReference>
<gene>
    <name evidence="4" type="ORF">MELIAE_LOCUS6937</name>
</gene>
<feature type="compositionally biased region" description="Basic and acidic residues" evidence="2">
    <location>
        <begin position="191"/>
        <end position="202"/>
    </location>
</feature>
<reference evidence="4" key="1">
    <citation type="submission" date="2021-12" db="EMBL/GenBank/DDBJ databases">
        <authorList>
            <person name="King R."/>
        </authorList>
    </citation>
    <scope>NUCLEOTIDE SEQUENCE</scope>
</reference>
<feature type="compositionally biased region" description="Polar residues" evidence="2">
    <location>
        <begin position="203"/>
        <end position="215"/>
    </location>
</feature>
<feature type="region of interest" description="Disordered" evidence="2">
    <location>
        <begin position="124"/>
        <end position="220"/>
    </location>
</feature>
<sequence>MTTWKENELTVLQEYLATKEGPITRDDHTIIQQRLPHRSIAAIKKKCQETKAATNNPAAQAERRQRASRWCNEEVERLVEAYTSREETQVTARLKAIQHMFPGRSVKALASKLKTEHPNIYYMKAGPLTDPEDNTSLHNEANEDENSTNNKDDHIVAENQEGNPHEVSAQEERPPNRDNTSTNNQIVTTENAHEVSTQERKQANTNESGENNQNEPIRENRMKKIEENLENNDDLLVNDQELQNLSTMFEKIYKNTGKIKTKIKKFFIRPKNNKTVNQVNQILERKIADIQNTTETEVEKRKQIKTCIYTAGQLLRTMIFGKNNEKTPDYVPTERKIKQLKENKEIAEQIRQINGEKLNKKQYTLIKIMKKWRTTPTQYINTAEERIKSLEIQLEKQKQRKDDVEEKTPILDKWLKKLQRYSKNNNYQEQPEQLKLAKLIKTVLQKSPPWKAPGEDGIPTYLYKILPAANRYLNQHMQRIFSGATSINEADTRATVILIHKKGDPENPSNYRPIALLNNDYKMLTATITLMLKENLPKWAIPPEQLARENVWGTMQGMMIDKATTQIARMRNRTNYSTWYDFTKAYDSINHEQLKRMMNTLPLPRIVRQVLRQAVGLWSIRVKAGKGLSKPIYVKRGVYQGDTISPMLFVLITASILVHLREDPEINRLTKGKHVIMAFMDDIKVHTPTKEGSRIMTEELRRGAQELGLRLNENKCGLYSRDQEGEVIDQDPPFLPEIREAYTYLGIEQLERDTQKNYENIQTKVKQKTEVIFSSELSTNQKVELYNSAIVSAAIYVLGNIYPDEKLATSLLKCKKMDDNIRKSLVQHNIKGKTTSNARVYLPTLKGGLGIRSIELETELQLVRKGVYLENHPDTKEALQKFQKLQAKGWRNPITDMGRVLEKYECTNIEVDMERDLKKLTQKIVKRVRERQIARIEVKWATHMHYPKRVVKEGNKITFPAYTSPFLDGWRLTLLQAAAEEQIHGLGAIPEYRRRCRRGCANDETAYHVATACPSNEFITRHDNLVYWILKAILGATGAPKPTTESLFFGKATLNAQYTNIKNQRNMTVIAGHPIITEYNLHHNKPDILVKLENPTEVIILEIAISHIQNYRDQEMLKHTRYAVNSVDNITNENATSISRKANLVTEVGNMHACSAELGIFVVGCYGEIITTEAHNKCIKLLKRLGLSDLDCKGLVNKCSYSAAVSTSTILMRRLQK</sequence>
<dbReference type="SUPFAM" id="SSF56672">
    <property type="entry name" value="DNA/RNA polymerases"/>
    <property type="match status" value="1"/>
</dbReference>
<feature type="compositionally biased region" description="Polar residues" evidence="2">
    <location>
        <begin position="177"/>
        <end position="190"/>
    </location>
</feature>
<dbReference type="InterPro" id="IPR043502">
    <property type="entry name" value="DNA/RNA_pol_sf"/>
</dbReference>
<dbReference type="Pfam" id="PF00078">
    <property type="entry name" value="RVT_1"/>
    <property type="match status" value="1"/>
</dbReference>
<keyword evidence="5" id="KW-1185">Reference proteome</keyword>
<dbReference type="OrthoDB" id="7697409at2759"/>
<proteinExistence type="predicted"/>
<accession>A0A9P0B1Z9</accession>
<dbReference type="AlphaFoldDB" id="A0A9P0B1Z9"/>
<name>A0A9P0B1Z9_BRAAE</name>
<dbReference type="EMBL" id="OV121135">
    <property type="protein sequence ID" value="CAH0555598.1"/>
    <property type="molecule type" value="Genomic_DNA"/>
</dbReference>
<dbReference type="CDD" id="cd01650">
    <property type="entry name" value="RT_nLTR_like"/>
    <property type="match status" value="1"/>
</dbReference>
<dbReference type="InterPro" id="IPR000477">
    <property type="entry name" value="RT_dom"/>
</dbReference>
<dbReference type="GO" id="GO:0071897">
    <property type="term" value="P:DNA biosynthetic process"/>
    <property type="evidence" value="ECO:0007669"/>
    <property type="project" value="UniProtKB-ARBA"/>
</dbReference>
<dbReference type="Gene3D" id="3.30.70.270">
    <property type="match status" value="1"/>
</dbReference>
<feature type="domain" description="Reverse transcriptase" evidence="3">
    <location>
        <begin position="480"/>
        <end position="749"/>
    </location>
</feature>
<protein>
    <recommendedName>
        <fullName evidence="3">Reverse transcriptase domain-containing protein</fullName>
    </recommendedName>
</protein>
<evidence type="ECO:0000256" key="1">
    <source>
        <dbReference type="SAM" id="Coils"/>
    </source>
</evidence>
<dbReference type="PROSITE" id="PS50878">
    <property type="entry name" value="RT_POL"/>
    <property type="match status" value="1"/>
</dbReference>
<keyword evidence="1" id="KW-0175">Coiled coil</keyword>
<dbReference type="PANTHER" id="PTHR35450">
    <property type="entry name" value="REVERSE TRANSCRIPTASE DOMAIN-CONTAINING PROTEIN"/>
    <property type="match status" value="1"/>
</dbReference>
<organism evidence="4 5">
    <name type="scientific">Brassicogethes aeneus</name>
    <name type="common">Rape pollen beetle</name>
    <name type="synonym">Meligethes aeneus</name>
    <dbReference type="NCBI Taxonomy" id="1431903"/>
    <lineage>
        <taxon>Eukaryota</taxon>
        <taxon>Metazoa</taxon>
        <taxon>Ecdysozoa</taxon>
        <taxon>Arthropoda</taxon>
        <taxon>Hexapoda</taxon>
        <taxon>Insecta</taxon>
        <taxon>Pterygota</taxon>
        <taxon>Neoptera</taxon>
        <taxon>Endopterygota</taxon>
        <taxon>Coleoptera</taxon>
        <taxon>Polyphaga</taxon>
        <taxon>Cucujiformia</taxon>
        <taxon>Nitidulidae</taxon>
        <taxon>Meligethinae</taxon>
        <taxon>Brassicogethes</taxon>
    </lineage>
</organism>
<evidence type="ECO:0000313" key="4">
    <source>
        <dbReference type="EMBL" id="CAH0555598.1"/>
    </source>
</evidence>